<dbReference type="PIRSF" id="PIRSF015730">
    <property type="entry name" value="TFAR19"/>
    <property type="match status" value="1"/>
</dbReference>
<dbReference type="GO" id="GO:0005829">
    <property type="term" value="C:cytosol"/>
    <property type="evidence" value="ECO:0007669"/>
    <property type="project" value="TreeGrafter"/>
</dbReference>
<dbReference type="NCBIfam" id="NF003268">
    <property type="entry name" value="PRK04239.1"/>
    <property type="match status" value="1"/>
</dbReference>
<accession>A0A1Q6DXX0</accession>
<organism evidence="5 6">
    <name type="scientific">Methanohalarchaeum thermophilum</name>
    <dbReference type="NCBI Taxonomy" id="1903181"/>
    <lineage>
        <taxon>Archaea</taxon>
        <taxon>Methanobacteriati</taxon>
        <taxon>Methanobacteriota</taxon>
        <taxon>Methanonatronarchaeia</taxon>
        <taxon>Methanonatronarchaeales</taxon>
        <taxon>Methanonatronarchaeaceae</taxon>
        <taxon>Candidatus Methanohalarchaeum</taxon>
    </lineage>
</organism>
<name>A0A1Q6DXX0_METT1</name>
<evidence type="ECO:0000256" key="4">
    <source>
        <dbReference type="SAM" id="MobiDB-lite"/>
    </source>
</evidence>
<feature type="compositionally biased region" description="Basic and acidic residues" evidence="4">
    <location>
        <begin position="17"/>
        <end position="38"/>
    </location>
</feature>
<feature type="region of interest" description="Disordered" evidence="4">
    <location>
        <begin position="17"/>
        <end position="42"/>
    </location>
</feature>
<keyword evidence="6" id="KW-1185">Reference proteome</keyword>
<dbReference type="SUPFAM" id="SSF46950">
    <property type="entry name" value="Double-stranded DNA-binding domain"/>
    <property type="match status" value="1"/>
</dbReference>
<comment type="caution">
    <text evidence="5">The sequence shown here is derived from an EMBL/GenBank/DDBJ whole genome shotgun (WGS) entry which is preliminary data.</text>
</comment>
<evidence type="ECO:0000313" key="5">
    <source>
        <dbReference type="EMBL" id="OKY79200.1"/>
    </source>
</evidence>
<evidence type="ECO:0000313" key="6">
    <source>
        <dbReference type="Proteomes" id="UP000185744"/>
    </source>
</evidence>
<dbReference type="Pfam" id="PF01984">
    <property type="entry name" value="dsDNA_bind"/>
    <property type="match status" value="1"/>
</dbReference>
<evidence type="ECO:0000256" key="3">
    <source>
        <dbReference type="HAMAP-Rule" id="MF_00026"/>
    </source>
</evidence>
<dbReference type="HAMAP" id="MF_00026">
    <property type="entry name" value="dsDNA_bind"/>
    <property type="match status" value="1"/>
</dbReference>
<dbReference type="GO" id="GO:0003677">
    <property type="term" value="F:DNA binding"/>
    <property type="evidence" value="ECO:0007669"/>
    <property type="project" value="UniProtKB-UniRule"/>
</dbReference>
<dbReference type="STRING" id="1903181.BTN85_1708"/>
<sequence length="109" mass="12841">MSEDELDDIRKEKLEELKKKQQDQEELQKQKEKQEAQKKKMLKQVLTPKARERLSNLRVARPQFVESIEKQLILIAQKGQVNGKIDDDQLKTILKKAQGSGNEFNIKRR</sequence>
<dbReference type="PANTHER" id="PTHR10840:SF0">
    <property type="entry name" value="PROGRAMMED CELL DEATH PROTEIN 5"/>
    <property type="match status" value="1"/>
</dbReference>
<keyword evidence="2 3" id="KW-0238">DNA-binding</keyword>
<dbReference type="InterPro" id="IPR002836">
    <property type="entry name" value="PDCD5-like"/>
</dbReference>
<dbReference type="PANTHER" id="PTHR10840">
    <property type="entry name" value="PROGRAMMED CELL DEATH PROTEIN 5"/>
    <property type="match status" value="1"/>
</dbReference>
<protein>
    <recommendedName>
        <fullName evidence="3">DNA-binding protein BTN85_1708</fullName>
    </recommendedName>
</protein>
<gene>
    <name evidence="5" type="ORF">BTN85_1708</name>
</gene>
<reference evidence="5" key="1">
    <citation type="submission" date="2016-12" db="EMBL/GenBank/DDBJ databases">
        <title>Discovery of methanogenic haloarchaea.</title>
        <authorList>
            <person name="Sorokin D.Y."/>
            <person name="Makarova K.S."/>
            <person name="Abbas B."/>
            <person name="Ferrer M."/>
            <person name="Golyshin P.N."/>
        </authorList>
    </citation>
    <scope>NUCLEOTIDE SEQUENCE [LARGE SCALE GENOMIC DNA]</scope>
    <source>
        <strain evidence="5">HMET1</strain>
    </source>
</reference>
<dbReference type="Gene3D" id="1.10.8.140">
    <property type="entry name" value="PDCD5-like"/>
    <property type="match status" value="1"/>
</dbReference>
<dbReference type="Proteomes" id="UP000185744">
    <property type="component" value="Unassembled WGS sequence"/>
</dbReference>
<dbReference type="InParanoid" id="A0A1Q6DXX0"/>
<evidence type="ECO:0000256" key="2">
    <source>
        <dbReference type="ARBA" id="ARBA00023125"/>
    </source>
</evidence>
<dbReference type="InterPro" id="IPR022889">
    <property type="entry name" value="DNA_bind_arc"/>
</dbReference>
<evidence type="ECO:0000256" key="1">
    <source>
        <dbReference type="ARBA" id="ARBA00010490"/>
    </source>
</evidence>
<proteinExistence type="inferred from homology"/>
<dbReference type="InterPro" id="IPR036883">
    <property type="entry name" value="PDCD5-like_sf"/>
</dbReference>
<dbReference type="EMBL" id="MSDW01000001">
    <property type="protein sequence ID" value="OKY79200.1"/>
    <property type="molecule type" value="Genomic_DNA"/>
</dbReference>
<dbReference type="AlphaFoldDB" id="A0A1Q6DXX0"/>
<dbReference type="FunCoup" id="A0A1Q6DXX0">
    <property type="interactions" value="83"/>
</dbReference>
<comment type="similarity">
    <text evidence="1 3">Belongs to the PDCD5 family.</text>
</comment>